<dbReference type="PROSITE" id="PS00211">
    <property type="entry name" value="ABC_TRANSPORTER_1"/>
    <property type="match status" value="1"/>
</dbReference>
<dbReference type="SMART" id="SM00382">
    <property type="entry name" value="AAA"/>
    <property type="match status" value="1"/>
</dbReference>
<feature type="compositionally biased region" description="Low complexity" evidence="6">
    <location>
        <begin position="48"/>
        <end position="61"/>
    </location>
</feature>
<dbReference type="GO" id="GO:0016887">
    <property type="term" value="F:ATP hydrolysis activity"/>
    <property type="evidence" value="ECO:0007669"/>
    <property type="project" value="InterPro"/>
</dbReference>
<evidence type="ECO:0000256" key="1">
    <source>
        <dbReference type="ARBA" id="ARBA00022448"/>
    </source>
</evidence>
<dbReference type="InterPro" id="IPR005116">
    <property type="entry name" value="Transp-assoc_OB_typ1"/>
</dbReference>
<dbReference type="Proteomes" id="UP000035016">
    <property type="component" value="Chromosome Chromosome"/>
</dbReference>
<keyword evidence="1" id="KW-0813">Transport</keyword>
<evidence type="ECO:0000256" key="5">
    <source>
        <dbReference type="PROSITE-ProRule" id="PRU01213"/>
    </source>
</evidence>
<dbReference type="SUPFAM" id="SSF50331">
    <property type="entry name" value="MOP-like"/>
    <property type="match status" value="1"/>
</dbReference>
<feature type="domain" description="Mop" evidence="8">
    <location>
        <begin position="344"/>
        <end position="408"/>
    </location>
</feature>
<dbReference type="Pfam" id="PF00005">
    <property type="entry name" value="ABC_tran"/>
    <property type="match status" value="1"/>
</dbReference>
<dbReference type="KEGG" id="sle:sle_57210"/>
<evidence type="ECO:0000313" key="10">
    <source>
        <dbReference type="Proteomes" id="UP000035016"/>
    </source>
</evidence>
<evidence type="ECO:0000256" key="4">
    <source>
        <dbReference type="ARBA" id="ARBA00022840"/>
    </source>
</evidence>
<organism evidence="9 10">
    <name type="scientific">Streptomyces leeuwenhoekii</name>
    <dbReference type="NCBI Taxonomy" id="1437453"/>
    <lineage>
        <taxon>Bacteria</taxon>
        <taxon>Bacillati</taxon>
        <taxon>Actinomycetota</taxon>
        <taxon>Actinomycetes</taxon>
        <taxon>Kitasatosporales</taxon>
        <taxon>Streptomycetaceae</taxon>
        <taxon>Streptomyces</taxon>
    </lineage>
</organism>
<gene>
    <name evidence="9" type="primary">sle_57210</name>
</gene>
<evidence type="ECO:0000313" key="9">
    <source>
        <dbReference type="EMBL" id="CQR65177.1"/>
    </source>
</evidence>
<protein>
    <submittedName>
        <fullName evidence="9">Molybdenum import ATP-binding protein ModC</fullName>
    </submittedName>
</protein>
<dbReference type="EMBL" id="LN831790">
    <property type="protein sequence ID" value="CQR65177.1"/>
    <property type="molecule type" value="Genomic_DNA"/>
</dbReference>
<evidence type="ECO:0000256" key="2">
    <source>
        <dbReference type="ARBA" id="ARBA00022505"/>
    </source>
</evidence>
<dbReference type="GO" id="GO:0015689">
    <property type="term" value="P:molybdate ion transport"/>
    <property type="evidence" value="ECO:0007669"/>
    <property type="project" value="InterPro"/>
</dbReference>
<dbReference type="InterPro" id="IPR050093">
    <property type="entry name" value="ABC_SmlMolc_Importer"/>
</dbReference>
<dbReference type="PANTHER" id="PTHR42781">
    <property type="entry name" value="SPERMIDINE/PUTRESCINE IMPORT ATP-BINDING PROTEIN POTA"/>
    <property type="match status" value="1"/>
</dbReference>
<name>A0A0F7W5Q0_STRLW</name>
<dbReference type="Gene3D" id="2.40.50.100">
    <property type="match status" value="1"/>
</dbReference>
<dbReference type="Gene3D" id="3.40.50.300">
    <property type="entry name" value="P-loop containing nucleotide triphosphate hydrolases"/>
    <property type="match status" value="1"/>
</dbReference>
<reference evidence="9 10" key="1">
    <citation type="submission" date="2015-02" db="EMBL/GenBank/DDBJ databases">
        <authorList>
            <person name="Gomez-Escribano P.J."/>
        </authorList>
    </citation>
    <scope>NUCLEOTIDE SEQUENCE [LARGE SCALE GENOMIC DNA]</scope>
    <source>
        <strain evidence="10">C34 (DSM 42122 / NRRL B-24963)</strain>
    </source>
</reference>
<dbReference type="InterPro" id="IPR003593">
    <property type="entry name" value="AAA+_ATPase"/>
</dbReference>
<dbReference type="PROSITE" id="PS50893">
    <property type="entry name" value="ABC_TRANSPORTER_2"/>
    <property type="match status" value="1"/>
</dbReference>
<dbReference type="PROSITE" id="PS51866">
    <property type="entry name" value="MOP"/>
    <property type="match status" value="1"/>
</dbReference>
<dbReference type="PANTHER" id="PTHR42781:SF4">
    <property type="entry name" value="SPERMIDINE_PUTRESCINE IMPORT ATP-BINDING PROTEIN POTA"/>
    <property type="match status" value="1"/>
</dbReference>
<keyword evidence="4 9" id="KW-0067">ATP-binding</keyword>
<keyword evidence="3" id="KW-0547">Nucleotide-binding</keyword>
<dbReference type="InterPro" id="IPR008995">
    <property type="entry name" value="Mo/tungstate-bd_C_term_dom"/>
</dbReference>
<evidence type="ECO:0000259" key="8">
    <source>
        <dbReference type="PROSITE" id="PS51866"/>
    </source>
</evidence>
<dbReference type="InterPro" id="IPR027417">
    <property type="entry name" value="P-loop_NTPase"/>
</dbReference>
<dbReference type="InterPro" id="IPR004606">
    <property type="entry name" value="Mop_domain"/>
</dbReference>
<proteinExistence type="predicted"/>
<accession>A0A0F7W5Q0</accession>
<dbReference type="SUPFAM" id="SSF52540">
    <property type="entry name" value="P-loop containing nucleoside triphosphate hydrolases"/>
    <property type="match status" value="1"/>
</dbReference>
<dbReference type="Pfam" id="PF03459">
    <property type="entry name" value="TOBE"/>
    <property type="match status" value="1"/>
</dbReference>
<dbReference type="InterPro" id="IPR003439">
    <property type="entry name" value="ABC_transporter-like_ATP-bd"/>
</dbReference>
<feature type="compositionally biased region" description="Basic and acidic residues" evidence="6">
    <location>
        <begin position="11"/>
        <end position="44"/>
    </location>
</feature>
<evidence type="ECO:0000259" key="7">
    <source>
        <dbReference type="PROSITE" id="PS50893"/>
    </source>
</evidence>
<sequence>MPVRTTAAKDGGGDDHDGHHGHPGDGDHHGRHGDGNDHEDEGGRTRMTVPGDAAPGPATAPVRDEGLDAHLVVDRGAFRLDVALTADPGDVVALLGPNGAGKTTALRALAGLVPLTDGHLRLDGAALDRTPPESRPVGVVFQDYLLFPHLSALDNVAFGPRCRGAGKAEARARAAELLERMGLSAYAGAKPRRLSGGQAQRVALARALATRPRLLLLDEPLAALDARTRLEVRAQLRRHLASFEAVAVLVTHDPLDAMVLADRLVVVEHGRVVQEGTPSDIARHPRTDYIARLVGLNLYRGRAEGHTVRLEAGPAVTTTEDLTGPVFVAFPPGAVTLHRERPTGASARNLWRCEVAGLETHGDQIRADLTGELPLTADLTTVAAAELGLHPGTPVWATVKAAQTHAYPA</sequence>
<keyword evidence="2 5" id="KW-0500">Molybdenum</keyword>
<dbReference type="GO" id="GO:0005524">
    <property type="term" value="F:ATP binding"/>
    <property type="evidence" value="ECO:0007669"/>
    <property type="project" value="UniProtKB-KW"/>
</dbReference>
<dbReference type="AlphaFoldDB" id="A0A0F7W5Q0"/>
<dbReference type="InterPro" id="IPR017871">
    <property type="entry name" value="ABC_transporter-like_CS"/>
</dbReference>
<evidence type="ECO:0000256" key="3">
    <source>
        <dbReference type="ARBA" id="ARBA00022741"/>
    </source>
</evidence>
<feature type="region of interest" description="Disordered" evidence="6">
    <location>
        <begin position="1"/>
        <end position="63"/>
    </location>
</feature>
<feature type="domain" description="ABC transporter" evidence="7">
    <location>
        <begin position="62"/>
        <end position="294"/>
    </location>
</feature>
<evidence type="ECO:0000256" key="6">
    <source>
        <dbReference type="SAM" id="MobiDB-lite"/>
    </source>
</evidence>